<comment type="caution">
    <text evidence="1">The sequence shown here is derived from an EMBL/GenBank/DDBJ whole genome shotgun (WGS) entry which is preliminary data.</text>
</comment>
<dbReference type="RefSeq" id="WP_198649248.1">
    <property type="nucleotide sequence ID" value="NZ_CAKZJA010000007.1"/>
</dbReference>
<sequence>MAKFKVLNRFKDLKKDEVHEAGQTVDMTIKRADEIKAKLKDYNRDFLERIDNKK</sequence>
<evidence type="ECO:0000313" key="1">
    <source>
        <dbReference type="EMBL" id="MDN4532190.1"/>
    </source>
</evidence>
<evidence type="ECO:0008006" key="3">
    <source>
        <dbReference type="Google" id="ProtNLM"/>
    </source>
</evidence>
<dbReference type="AlphaFoldDB" id="A0AAW7MAC6"/>
<accession>A0AAW7MAC6</accession>
<dbReference type="Proteomes" id="UP001171687">
    <property type="component" value="Unassembled WGS sequence"/>
</dbReference>
<reference evidence="1" key="1">
    <citation type="submission" date="2023-07" db="EMBL/GenBank/DDBJ databases">
        <title>Evaluation of the beneficial properties of pineapple isolates.</title>
        <authorList>
            <person name="Adefiranye O."/>
        </authorList>
    </citation>
    <scope>NUCLEOTIDE SEQUENCE</scope>
    <source>
        <strain evidence="1">PAPLE_T1</strain>
    </source>
</reference>
<protein>
    <recommendedName>
        <fullName evidence="3">Phage protein</fullName>
    </recommendedName>
</protein>
<dbReference type="EMBL" id="JAUHQC010000005">
    <property type="protein sequence ID" value="MDN4532190.1"/>
    <property type="molecule type" value="Genomic_DNA"/>
</dbReference>
<organism evidence="1 2">
    <name type="scientific">Staphylococcus auricularis</name>
    <dbReference type="NCBI Taxonomy" id="29379"/>
    <lineage>
        <taxon>Bacteria</taxon>
        <taxon>Bacillati</taxon>
        <taxon>Bacillota</taxon>
        <taxon>Bacilli</taxon>
        <taxon>Bacillales</taxon>
        <taxon>Staphylococcaceae</taxon>
        <taxon>Staphylococcus</taxon>
    </lineage>
</organism>
<name>A0AAW7MAC6_9STAP</name>
<gene>
    <name evidence="1" type="ORF">QYH67_01135</name>
</gene>
<proteinExistence type="predicted"/>
<evidence type="ECO:0000313" key="2">
    <source>
        <dbReference type="Proteomes" id="UP001171687"/>
    </source>
</evidence>